<dbReference type="Gene3D" id="3.40.50.1820">
    <property type="entry name" value="alpha/beta hydrolase"/>
    <property type="match status" value="1"/>
</dbReference>
<name>A0A7R5WFF9_9POXV</name>
<organism evidence="1 2">
    <name type="scientific">Diachasmimorpha longicaudata entomopoxvirus</name>
    <dbReference type="NCBI Taxonomy" id="109981"/>
    <lineage>
        <taxon>Viruses</taxon>
        <taxon>Varidnaviria</taxon>
        <taxon>Bamfordvirae</taxon>
        <taxon>Nucleocytoviricota</taxon>
        <taxon>Pokkesviricetes</taxon>
        <taxon>Chitovirales</taxon>
        <taxon>Poxviridae</taxon>
        <taxon>Entomopoxvirinae</taxon>
        <taxon>Epsilonentomopoxvirus</taxon>
        <taxon>Epsilonentomopoxvirus dlongicaudata</taxon>
        <taxon>Diachasmimorpha entomopoxvirus</taxon>
    </lineage>
</organism>
<dbReference type="EMBL" id="KR095315">
    <property type="protein sequence ID" value="AKS26455.1"/>
    <property type="molecule type" value="Genomic_DNA"/>
</dbReference>
<sequence length="455" mass="51831">MYQDVQIIYFPGLFRSGLIKGDDFIWPNDDLSVAIMAYVSKASQKFLGALFKKHNKPPAFTNSVLADFADNITDTNLVPATYPKKNHLIALLKKKTNNNLHIFNYDWRLSLDAATDAFSREFENLNIGDKKCIFIGHSAGGLIAYKYLNSQKYKNDVNFSKVTKAIMIGCPIQGSIRTLVSILGFEKSSVLTSEEIQEIVSHDIFKSVYELIPYALSLYFTPKGRKMGVEEIFEILREKVINKENLESGFLFRRDFTALKHNPDVDFLFIVGHTKGPMCIGFEITKDKTLVPIYDYAAGDGSVLASEAVPDSRKVFRTRHVYGKHSYLTEIDDVLDIIETELDESNFLRGVIIAKNITYKDKIYKFNMYYINPNDSGNMVQIKDYRAGIATFTNKTSCVDLTKTLKNSDGVFSFKSSHEFGTLKFRDLEIFQTEGEIIHVKNIHIEIEKPKVDFF</sequence>
<keyword evidence="1" id="KW-0012">Acyltransferase</keyword>
<dbReference type="InterPro" id="IPR003386">
    <property type="entry name" value="LACT/PDAT_acylTrfase"/>
</dbReference>
<dbReference type="GeneID" id="80534588"/>
<dbReference type="GO" id="GO:0008374">
    <property type="term" value="F:O-acyltransferase activity"/>
    <property type="evidence" value="ECO:0007669"/>
    <property type="project" value="InterPro"/>
</dbReference>
<dbReference type="KEGG" id="vg:80534588"/>
<dbReference type="RefSeq" id="YP_010796911.1">
    <property type="nucleotide sequence ID" value="NC_076102.1"/>
</dbReference>
<reference evidence="1 2" key="1">
    <citation type="submission" date="2015-04" db="EMBL/GenBank/DDBJ databases">
        <title>Diachasmimorpha longicaudata entomopoxvirus genome.</title>
        <authorList>
            <person name="Coffman K.A."/>
            <person name="Burke G.R."/>
        </authorList>
    </citation>
    <scope>NUCLEOTIDE SEQUENCE [LARGE SCALE GENOMIC DNA]</scope>
</reference>
<accession>A0A7R5WFF9</accession>
<dbReference type="InterPro" id="IPR029058">
    <property type="entry name" value="AB_hydrolase_fold"/>
</dbReference>
<gene>
    <name evidence="1" type="primary">LCAT</name>
    <name evidence="1" type="ORF">DLEV_164</name>
</gene>
<keyword evidence="1" id="KW-0808">Transferase</keyword>
<proteinExistence type="predicted"/>
<dbReference type="Proteomes" id="UP000593702">
    <property type="component" value="Segment"/>
</dbReference>
<protein>
    <submittedName>
        <fullName evidence="1">Putative lecithin:cholesterol acyltransferase</fullName>
    </submittedName>
</protein>
<dbReference type="Pfam" id="PF02450">
    <property type="entry name" value="LCAT"/>
    <property type="match status" value="1"/>
</dbReference>
<keyword evidence="2" id="KW-1185">Reference proteome</keyword>
<dbReference type="SUPFAM" id="SSF53474">
    <property type="entry name" value="alpha/beta-Hydrolases"/>
    <property type="match status" value="1"/>
</dbReference>
<dbReference type="GO" id="GO:0006629">
    <property type="term" value="P:lipid metabolic process"/>
    <property type="evidence" value="ECO:0007669"/>
    <property type="project" value="InterPro"/>
</dbReference>
<evidence type="ECO:0000313" key="1">
    <source>
        <dbReference type="EMBL" id="AKS26455.1"/>
    </source>
</evidence>
<evidence type="ECO:0000313" key="2">
    <source>
        <dbReference type="Proteomes" id="UP000593702"/>
    </source>
</evidence>